<feature type="region of interest" description="Disordered" evidence="2">
    <location>
        <begin position="456"/>
        <end position="530"/>
    </location>
</feature>
<feature type="region of interest" description="Disordered" evidence="2">
    <location>
        <begin position="1"/>
        <end position="28"/>
    </location>
</feature>
<gene>
    <name evidence="3" type="ORF">NTEN_LOCUS20641</name>
</gene>
<feature type="region of interest" description="Disordered" evidence="2">
    <location>
        <begin position="116"/>
        <end position="438"/>
    </location>
</feature>
<keyword evidence="1" id="KW-0175">Coiled coil</keyword>
<feature type="compositionally biased region" description="Polar residues" evidence="2">
    <location>
        <begin position="478"/>
        <end position="494"/>
    </location>
</feature>
<dbReference type="InterPro" id="IPR051747">
    <property type="entry name" value="Angiomotin-like"/>
</dbReference>
<evidence type="ECO:0000256" key="2">
    <source>
        <dbReference type="SAM" id="MobiDB-lite"/>
    </source>
</evidence>
<feature type="compositionally biased region" description="Basic and acidic residues" evidence="2">
    <location>
        <begin position="232"/>
        <end position="241"/>
    </location>
</feature>
<dbReference type="PANTHER" id="PTHR14826:SF14">
    <property type="entry name" value="ANGIOMOTIN_C DOMAIN-CONTAINING PROTEIN"/>
    <property type="match status" value="1"/>
</dbReference>
<evidence type="ECO:0000256" key="1">
    <source>
        <dbReference type="SAM" id="Coils"/>
    </source>
</evidence>
<dbReference type="GO" id="GO:0031410">
    <property type="term" value="C:cytoplasmic vesicle"/>
    <property type="evidence" value="ECO:0007669"/>
    <property type="project" value="TreeGrafter"/>
</dbReference>
<protein>
    <submittedName>
        <fullName evidence="3">Uncharacterized protein</fullName>
    </submittedName>
</protein>
<feature type="compositionally biased region" description="Basic residues" evidence="2">
    <location>
        <begin position="173"/>
        <end position="182"/>
    </location>
</feature>
<proteinExistence type="predicted"/>
<evidence type="ECO:0000313" key="3">
    <source>
        <dbReference type="EMBL" id="CAB0016467.1"/>
    </source>
</evidence>
<feature type="compositionally biased region" description="Low complexity" evidence="2">
    <location>
        <begin position="421"/>
        <end position="430"/>
    </location>
</feature>
<dbReference type="GO" id="GO:0030334">
    <property type="term" value="P:regulation of cell migration"/>
    <property type="evidence" value="ECO:0007669"/>
    <property type="project" value="TreeGrafter"/>
</dbReference>
<feature type="compositionally biased region" description="Polar residues" evidence="2">
    <location>
        <begin position="377"/>
        <end position="388"/>
    </location>
</feature>
<feature type="coiled-coil region" evidence="1">
    <location>
        <begin position="67"/>
        <end position="94"/>
    </location>
</feature>
<dbReference type="PANTHER" id="PTHR14826">
    <property type="entry name" value="ANGIOMOTIN"/>
    <property type="match status" value="1"/>
</dbReference>
<feature type="compositionally biased region" description="Polar residues" evidence="2">
    <location>
        <begin position="8"/>
        <end position="22"/>
    </location>
</feature>
<organism evidence="3 4">
    <name type="scientific">Nesidiocoris tenuis</name>
    <dbReference type="NCBI Taxonomy" id="355587"/>
    <lineage>
        <taxon>Eukaryota</taxon>
        <taxon>Metazoa</taxon>
        <taxon>Ecdysozoa</taxon>
        <taxon>Arthropoda</taxon>
        <taxon>Hexapoda</taxon>
        <taxon>Insecta</taxon>
        <taxon>Pterygota</taxon>
        <taxon>Neoptera</taxon>
        <taxon>Paraneoptera</taxon>
        <taxon>Hemiptera</taxon>
        <taxon>Heteroptera</taxon>
        <taxon>Panheteroptera</taxon>
        <taxon>Cimicomorpha</taxon>
        <taxon>Miridae</taxon>
        <taxon>Dicyphina</taxon>
        <taxon>Nesidiocoris</taxon>
    </lineage>
</organism>
<dbReference type="OrthoDB" id="5974715at2759"/>
<feature type="compositionally biased region" description="Basic and acidic residues" evidence="2">
    <location>
        <begin position="316"/>
        <end position="339"/>
    </location>
</feature>
<dbReference type="GO" id="GO:0005886">
    <property type="term" value="C:plasma membrane"/>
    <property type="evidence" value="ECO:0007669"/>
    <property type="project" value="TreeGrafter"/>
</dbReference>
<reference evidence="3 4" key="1">
    <citation type="submission" date="2020-02" db="EMBL/GenBank/DDBJ databases">
        <authorList>
            <person name="Ferguson B K."/>
        </authorList>
    </citation>
    <scope>NUCLEOTIDE SEQUENCE [LARGE SCALE GENOMIC DNA]</scope>
</reference>
<feature type="compositionally biased region" description="Low complexity" evidence="2">
    <location>
        <begin position="357"/>
        <end position="367"/>
    </location>
</feature>
<evidence type="ECO:0000313" key="4">
    <source>
        <dbReference type="Proteomes" id="UP000479000"/>
    </source>
</evidence>
<sequence length="530" mass="58381">RQRKRESVSGSETDVSTSNENLSNEERYVIRHTARQEPQGQENHAYNTLIIKDDSWRKDQQRCAQMVDHLMQENTSLKNELEQCYQRVAKAQKVGAGLCKFTYVYSLGEFIHVKTVRTARRRSRKGDQSPRRARRDLRPPGTPGVCEDHAAPARSQAAPGDEPAAGRSAYHVGRARQARRGLGRSARYADSKLDQPTCFPQGCENRSSRTNEPRNRKADRRSSVRPNQTDGRGPRCPEKGHGPRGQGLVGSSSGAGGGGGGSSGRPTEDIALLEKQGLCSQQNRNSSDSRCASLPPSSLPRPKSRKARVSGGSGGSEKEKKCGEYGRLSDSEVPPRRGSESPARVVKLGDYGRLSSDRSSSSTTSTTAKAGAYSRLSGDSTEQPTNKTTEVRLSPLPRHKPMSSSSSQTPPQMLQKADMGQYSQSSNDHSSYSHKQEMPPYVQKQELPPYMQKQEIPQYNKIPVSRSFLPPPRKLSDYGQSVFTPKPPSTNTNLPHLVRRGSLNREHPSQLPGPPTKSAIPGPNKYRIQF</sequence>
<dbReference type="GO" id="GO:0030036">
    <property type="term" value="P:actin cytoskeleton organization"/>
    <property type="evidence" value="ECO:0007669"/>
    <property type="project" value="TreeGrafter"/>
</dbReference>
<dbReference type="EMBL" id="CADCXU010030364">
    <property type="protein sequence ID" value="CAB0016467.1"/>
    <property type="molecule type" value="Genomic_DNA"/>
</dbReference>
<feature type="non-terminal residue" evidence="3">
    <location>
        <position position="1"/>
    </location>
</feature>
<feature type="compositionally biased region" description="Polar residues" evidence="2">
    <location>
        <begin position="278"/>
        <end position="288"/>
    </location>
</feature>
<feature type="compositionally biased region" description="Basic and acidic residues" evidence="2">
    <location>
        <begin position="206"/>
        <end position="222"/>
    </location>
</feature>
<feature type="compositionally biased region" description="Gly residues" evidence="2">
    <location>
        <begin position="243"/>
        <end position="263"/>
    </location>
</feature>
<dbReference type="AlphaFoldDB" id="A0A6H5HEC1"/>
<dbReference type="GO" id="GO:0005923">
    <property type="term" value="C:bicellular tight junction"/>
    <property type="evidence" value="ECO:0007669"/>
    <property type="project" value="TreeGrafter"/>
</dbReference>
<name>A0A6H5HEC1_9HEMI</name>
<accession>A0A6H5HEC1</accession>
<dbReference type="Proteomes" id="UP000479000">
    <property type="component" value="Unassembled WGS sequence"/>
</dbReference>
<keyword evidence="4" id="KW-1185">Reference proteome</keyword>